<keyword evidence="1" id="KW-0418">Kinase</keyword>
<name>A0A8J3W7B0_9ACTN</name>
<dbReference type="PANTHER" id="PTHR35526:SF3">
    <property type="entry name" value="ANTI-SIGMA-F FACTOR RSBW"/>
    <property type="match status" value="1"/>
</dbReference>
<dbReference type="GO" id="GO:0004674">
    <property type="term" value="F:protein serine/threonine kinase activity"/>
    <property type="evidence" value="ECO:0007669"/>
    <property type="project" value="UniProtKB-KW"/>
</dbReference>
<dbReference type="CDD" id="cd16936">
    <property type="entry name" value="HATPase_RsbW-like"/>
    <property type="match status" value="1"/>
</dbReference>
<keyword evidence="5" id="KW-1185">Reference proteome</keyword>
<evidence type="ECO:0000259" key="2">
    <source>
        <dbReference type="Pfam" id="PF13581"/>
    </source>
</evidence>
<evidence type="ECO:0000313" key="4">
    <source>
        <dbReference type="EMBL" id="GIH78632.1"/>
    </source>
</evidence>
<feature type="domain" description="Histidine kinase/HSP90-like ATPase" evidence="2">
    <location>
        <begin position="193"/>
        <end position="305"/>
    </location>
</feature>
<dbReference type="AlphaFoldDB" id="A0A8J3W7B0"/>
<keyword evidence="1" id="KW-0723">Serine/threonine-protein kinase</keyword>
<reference evidence="4 5" key="1">
    <citation type="submission" date="2021-01" db="EMBL/GenBank/DDBJ databases">
        <title>Whole genome shotgun sequence of Planobispora longispora NBRC 13918.</title>
        <authorList>
            <person name="Komaki H."/>
            <person name="Tamura T."/>
        </authorList>
    </citation>
    <scope>NUCLEOTIDE SEQUENCE [LARGE SCALE GENOMIC DNA]</scope>
    <source>
        <strain evidence="4 5">NBRC 13918</strain>
    </source>
</reference>
<feature type="domain" description="MEDS" evidence="3">
    <location>
        <begin position="15"/>
        <end position="149"/>
    </location>
</feature>
<protein>
    <submittedName>
        <fullName evidence="4">Anti-sigma regulatory factor</fullName>
    </submittedName>
</protein>
<evidence type="ECO:0000313" key="5">
    <source>
        <dbReference type="Proteomes" id="UP000616724"/>
    </source>
</evidence>
<dbReference type="InterPro" id="IPR003594">
    <property type="entry name" value="HATPase_dom"/>
</dbReference>
<proteinExistence type="predicted"/>
<dbReference type="SUPFAM" id="SSF55874">
    <property type="entry name" value="ATPase domain of HSP90 chaperone/DNA topoisomerase II/histidine kinase"/>
    <property type="match status" value="1"/>
</dbReference>
<accession>A0A8J3W7B0</accession>
<evidence type="ECO:0000256" key="1">
    <source>
        <dbReference type="ARBA" id="ARBA00022527"/>
    </source>
</evidence>
<dbReference type="NCBIfam" id="NF041045">
    <property type="entry name" value="RsbA_anti_sig"/>
    <property type="match status" value="1"/>
</dbReference>
<dbReference type="Proteomes" id="UP000616724">
    <property type="component" value="Unassembled WGS sequence"/>
</dbReference>
<dbReference type="EMBL" id="BOOH01000042">
    <property type="protein sequence ID" value="GIH78632.1"/>
    <property type="molecule type" value="Genomic_DNA"/>
</dbReference>
<dbReference type="InterPro" id="IPR036890">
    <property type="entry name" value="HATPase_C_sf"/>
</dbReference>
<sequence>MQPSRASVVSGPFAHTAVAYGSDEDFLILVPPLVLGGLRDGRSVLVATCERKLALLDDALGEDARRIDRRITEEWHVNPVRTLAACCEYARRGKPTTIISEPPWAGWDERRTLDWIRYEAAINIALAGLPTAAWCLYDRTAAPGHLSRTHPTFLNAHGVEPNRLYTPPEQLVLPGDGAPLPEPPATAAVTAFAPETMGALRRAVTEQARAAGMDRNLVASLVLGVSEIAANSVEHGAGHGRVTLWTEGDELVCEITDPGGGLDDPLAGYRPPEPESQRGYGLWISRQLCDRVEIRNSPETLRVRLYMSLRQ</sequence>
<dbReference type="Pfam" id="PF13581">
    <property type="entry name" value="HATPase_c_2"/>
    <property type="match status" value="1"/>
</dbReference>
<evidence type="ECO:0000259" key="3">
    <source>
        <dbReference type="Pfam" id="PF14417"/>
    </source>
</evidence>
<dbReference type="PANTHER" id="PTHR35526">
    <property type="entry name" value="ANTI-SIGMA-F FACTOR RSBW-RELATED"/>
    <property type="match status" value="1"/>
</dbReference>
<gene>
    <name evidence="4" type="ORF">Plo01_50610</name>
</gene>
<dbReference type="Pfam" id="PF14417">
    <property type="entry name" value="MEDS"/>
    <property type="match status" value="1"/>
</dbReference>
<dbReference type="InterPro" id="IPR050267">
    <property type="entry name" value="Anti-sigma-factor_SerPK"/>
</dbReference>
<keyword evidence="1" id="KW-0808">Transferase</keyword>
<dbReference type="Gene3D" id="3.30.565.10">
    <property type="entry name" value="Histidine kinase-like ATPase, C-terminal domain"/>
    <property type="match status" value="1"/>
</dbReference>
<organism evidence="4 5">
    <name type="scientific">Planobispora longispora</name>
    <dbReference type="NCBI Taxonomy" id="28887"/>
    <lineage>
        <taxon>Bacteria</taxon>
        <taxon>Bacillati</taxon>
        <taxon>Actinomycetota</taxon>
        <taxon>Actinomycetes</taxon>
        <taxon>Streptosporangiales</taxon>
        <taxon>Streptosporangiaceae</taxon>
        <taxon>Planobispora</taxon>
    </lineage>
</organism>
<dbReference type="InterPro" id="IPR047718">
    <property type="entry name" value="RsbA-like_anti_sig"/>
</dbReference>
<comment type="caution">
    <text evidence="4">The sequence shown here is derived from an EMBL/GenBank/DDBJ whole genome shotgun (WGS) entry which is preliminary data.</text>
</comment>
<dbReference type="RefSeq" id="WP_203893136.1">
    <property type="nucleotide sequence ID" value="NZ_BOOH01000042.1"/>
</dbReference>
<dbReference type="InterPro" id="IPR025847">
    <property type="entry name" value="MEDS_domain"/>
</dbReference>